<comment type="subcellular location">
    <subcellularLocation>
        <location evidence="1">Cell membrane</location>
        <topology evidence="1">Multi-pass membrane protein</topology>
    </subcellularLocation>
</comment>
<evidence type="ECO:0000256" key="5">
    <source>
        <dbReference type="ARBA" id="ARBA00022692"/>
    </source>
</evidence>
<feature type="transmembrane region" description="Helical" evidence="8">
    <location>
        <begin position="61"/>
        <end position="88"/>
    </location>
</feature>
<dbReference type="GO" id="GO:0005886">
    <property type="term" value="C:plasma membrane"/>
    <property type="evidence" value="ECO:0007669"/>
    <property type="project" value="UniProtKB-SubCell"/>
</dbReference>
<evidence type="ECO:0000313" key="10">
    <source>
        <dbReference type="Proteomes" id="UP000276301"/>
    </source>
</evidence>
<dbReference type="InterPro" id="IPR001851">
    <property type="entry name" value="ABC_transp_permease"/>
</dbReference>
<dbReference type="CDD" id="cd06579">
    <property type="entry name" value="TM_PBP1_transp_AraH_like"/>
    <property type="match status" value="1"/>
</dbReference>
<proteinExistence type="predicted"/>
<organism evidence="9 10">
    <name type="scientific">Anaerotruncus massiliensis</name>
    <name type="common">ex Liu et al. 2021</name>
    <dbReference type="NCBI Taxonomy" id="2321404"/>
    <lineage>
        <taxon>Bacteria</taxon>
        <taxon>Bacillati</taxon>
        <taxon>Bacillota</taxon>
        <taxon>Clostridia</taxon>
        <taxon>Eubacteriales</taxon>
        <taxon>Oscillospiraceae</taxon>
        <taxon>Anaerotruncus</taxon>
    </lineage>
</organism>
<dbReference type="GO" id="GO:0022857">
    <property type="term" value="F:transmembrane transporter activity"/>
    <property type="evidence" value="ECO:0007669"/>
    <property type="project" value="InterPro"/>
</dbReference>
<dbReference type="Pfam" id="PF02653">
    <property type="entry name" value="BPD_transp_2"/>
    <property type="match status" value="1"/>
</dbReference>
<dbReference type="NCBIfam" id="NF007252">
    <property type="entry name" value="PRK09699.1"/>
    <property type="match status" value="1"/>
</dbReference>
<evidence type="ECO:0000256" key="1">
    <source>
        <dbReference type="ARBA" id="ARBA00004651"/>
    </source>
</evidence>
<keyword evidence="10" id="KW-1185">Reference proteome</keyword>
<keyword evidence="5 8" id="KW-0812">Transmembrane</keyword>
<feature type="transmembrane region" description="Helical" evidence="8">
    <location>
        <begin position="261"/>
        <end position="293"/>
    </location>
</feature>
<keyword evidence="6 8" id="KW-1133">Transmembrane helix</keyword>
<keyword evidence="3" id="KW-1003">Cell membrane</keyword>
<evidence type="ECO:0000256" key="4">
    <source>
        <dbReference type="ARBA" id="ARBA00022519"/>
    </source>
</evidence>
<feature type="transmembrane region" description="Helical" evidence="8">
    <location>
        <begin position="305"/>
        <end position="325"/>
    </location>
</feature>
<dbReference type="AlphaFoldDB" id="A0A498CJU4"/>
<dbReference type="PANTHER" id="PTHR32196">
    <property type="entry name" value="ABC TRANSPORTER PERMEASE PROTEIN YPHD-RELATED-RELATED"/>
    <property type="match status" value="1"/>
</dbReference>
<evidence type="ECO:0000256" key="7">
    <source>
        <dbReference type="ARBA" id="ARBA00023136"/>
    </source>
</evidence>
<comment type="caution">
    <text evidence="9">The sequence shown here is derived from an EMBL/GenBank/DDBJ whole genome shotgun (WGS) entry which is preliminary data.</text>
</comment>
<dbReference type="EMBL" id="RCHT01000028">
    <property type="protein sequence ID" value="RLL08736.1"/>
    <property type="molecule type" value="Genomic_DNA"/>
</dbReference>
<feature type="transmembrane region" description="Helical" evidence="8">
    <location>
        <begin position="226"/>
        <end position="249"/>
    </location>
</feature>
<evidence type="ECO:0000256" key="8">
    <source>
        <dbReference type="SAM" id="Phobius"/>
    </source>
</evidence>
<feature type="transmembrane region" description="Helical" evidence="8">
    <location>
        <begin position="21"/>
        <end position="41"/>
    </location>
</feature>
<protein>
    <submittedName>
        <fullName evidence="9">D-allose ABC transporter permease</fullName>
    </submittedName>
</protein>
<feature type="transmembrane region" description="Helical" evidence="8">
    <location>
        <begin position="173"/>
        <end position="194"/>
    </location>
</feature>
<name>A0A498CJU4_9FIRM</name>
<reference evidence="9 10" key="1">
    <citation type="submission" date="2018-10" db="EMBL/GenBank/DDBJ databases">
        <title>Anaerotruncus faecis sp. nov., isolated from human feces.</title>
        <authorList>
            <person name="Wang Y.-J."/>
        </authorList>
    </citation>
    <scope>NUCLEOTIDE SEQUENCE [LARGE SCALE GENOMIC DNA]</scope>
    <source>
        <strain evidence="9 10">22A2-44</strain>
    </source>
</reference>
<evidence type="ECO:0000313" key="9">
    <source>
        <dbReference type="EMBL" id="RLL08736.1"/>
    </source>
</evidence>
<keyword evidence="7 8" id="KW-0472">Membrane</keyword>
<gene>
    <name evidence="9" type="ORF">D4A47_11610</name>
</gene>
<dbReference type="Proteomes" id="UP000276301">
    <property type="component" value="Unassembled WGS sequence"/>
</dbReference>
<keyword evidence="2" id="KW-0813">Transport</keyword>
<feature type="transmembrane region" description="Helical" evidence="8">
    <location>
        <begin position="134"/>
        <end position="152"/>
    </location>
</feature>
<sequence>MTREESKLKTITKRSFTFSDYWDRYSTITILAIMVVVFGILRPTTFLTGGNLVKVMEQSSITILLGLGEFFAILLGGIDLSVSSIMALSGALTAQLMVNAGFHPVVAILVGVLLFGAFIGFLNGVLVTATGLPPFIITLGTQAILRSLVYIITDARAVSGLPAAFSKTMGGKLFGVVPVPILVALITATVLTFLTTKCQCGRNLYALGGNSQSAWYAGITVKKHTILAFSISGVCAALAGMVNIARLAAAEPNAGTGYETFAIEAVIIGGASFFGGVGKIPKVVIGGLIIGVINNGLNMVGVSSYYQQLAMGCLLILAVTLDRFFGASRKN</sequence>
<accession>A0A498CJU4</accession>
<feature type="transmembrane region" description="Helical" evidence="8">
    <location>
        <begin position="100"/>
        <end position="122"/>
    </location>
</feature>
<dbReference type="PANTHER" id="PTHR32196:SF21">
    <property type="entry name" value="ABC TRANSPORTER PERMEASE PROTEIN YPHD-RELATED"/>
    <property type="match status" value="1"/>
</dbReference>
<evidence type="ECO:0000256" key="6">
    <source>
        <dbReference type="ARBA" id="ARBA00022989"/>
    </source>
</evidence>
<evidence type="ECO:0000256" key="2">
    <source>
        <dbReference type="ARBA" id="ARBA00022448"/>
    </source>
</evidence>
<evidence type="ECO:0000256" key="3">
    <source>
        <dbReference type="ARBA" id="ARBA00022475"/>
    </source>
</evidence>
<keyword evidence="4" id="KW-0997">Cell inner membrane</keyword>